<feature type="domain" description="RING-type" evidence="15">
    <location>
        <begin position="3560"/>
        <end position="3611"/>
    </location>
</feature>
<dbReference type="PROSITE" id="PS50119">
    <property type="entry name" value="ZF_BBOX"/>
    <property type="match status" value="1"/>
</dbReference>
<evidence type="ECO:0000256" key="5">
    <source>
        <dbReference type="ARBA" id="ARBA00012249"/>
    </source>
</evidence>
<proteinExistence type="inferred from homology"/>
<evidence type="ECO:0000256" key="12">
    <source>
        <dbReference type="ARBA" id="ARBA00023273"/>
    </source>
</evidence>
<evidence type="ECO:0000256" key="9">
    <source>
        <dbReference type="ARBA" id="ARBA00022771"/>
    </source>
</evidence>
<feature type="domain" description="B box-type" evidence="16">
    <location>
        <begin position="3377"/>
        <end position="3433"/>
    </location>
</feature>
<dbReference type="STRING" id="451379.A0A158R559"/>
<keyword evidence="11" id="KW-0862">Zinc</keyword>
<dbReference type="CDD" id="cd16463">
    <property type="entry name" value="RING-H2_PHR"/>
    <property type="match status" value="1"/>
</dbReference>
<feature type="domain" description="DOC" evidence="17">
    <location>
        <begin position="2895"/>
        <end position="3071"/>
    </location>
</feature>
<dbReference type="CDD" id="cd19799">
    <property type="entry name" value="Bbox2_MYCBP2"/>
    <property type="match status" value="1"/>
</dbReference>
<evidence type="ECO:0000256" key="1">
    <source>
        <dbReference type="ARBA" id="ARBA00000333"/>
    </source>
</evidence>
<dbReference type="GO" id="GO:0007411">
    <property type="term" value="P:axon guidance"/>
    <property type="evidence" value="ECO:0007669"/>
    <property type="project" value="TreeGrafter"/>
</dbReference>
<dbReference type="InterPro" id="IPR009091">
    <property type="entry name" value="RCC1/BLIP-II"/>
</dbReference>
<accession>A0A158R559</accession>
<dbReference type="GO" id="GO:0008270">
    <property type="term" value="F:zinc ion binding"/>
    <property type="evidence" value="ECO:0007669"/>
    <property type="project" value="UniProtKB-KW"/>
</dbReference>
<dbReference type="Pfam" id="PF00415">
    <property type="entry name" value="RCC1"/>
    <property type="match status" value="1"/>
</dbReference>
<evidence type="ECO:0000256" key="13">
    <source>
        <dbReference type="PROSITE-ProRule" id="PRU00024"/>
    </source>
</evidence>
<keyword evidence="8" id="KW-0677">Repeat</keyword>
<dbReference type="SUPFAM" id="SSF50985">
    <property type="entry name" value="RCC1/BLIP-II"/>
    <property type="match status" value="1"/>
</dbReference>
<dbReference type="InterPro" id="IPR013083">
    <property type="entry name" value="Znf_RING/FYVE/PHD"/>
</dbReference>
<evidence type="ECO:0000256" key="4">
    <source>
        <dbReference type="ARBA" id="ARBA00005415"/>
    </source>
</evidence>
<keyword evidence="18" id="KW-1185">Reference proteome</keyword>
<dbReference type="Pfam" id="PF13639">
    <property type="entry name" value="zf-RING_2"/>
    <property type="match status" value="1"/>
</dbReference>
<reference evidence="19" key="1">
    <citation type="submission" date="2016-04" db="UniProtKB">
        <authorList>
            <consortium name="WormBaseParasite"/>
        </authorList>
    </citation>
    <scope>IDENTIFICATION</scope>
</reference>
<dbReference type="InterPro" id="IPR038648">
    <property type="entry name" value="PHR_sf"/>
</dbReference>
<dbReference type="InterPro" id="IPR000315">
    <property type="entry name" value="Znf_B-box"/>
</dbReference>
<organism evidence="18 19">
    <name type="scientific">Syphacia muris</name>
    <dbReference type="NCBI Taxonomy" id="451379"/>
    <lineage>
        <taxon>Eukaryota</taxon>
        <taxon>Metazoa</taxon>
        <taxon>Ecdysozoa</taxon>
        <taxon>Nematoda</taxon>
        <taxon>Chromadorea</taxon>
        <taxon>Rhabditida</taxon>
        <taxon>Spirurina</taxon>
        <taxon>Oxyuridomorpha</taxon>
        <taxon>Oxyuroidea</taxon>
        <taxon>Oxyuridae</taxon>
        <taxon>Syphacia</taxon>
    </lineage>
</organism>
<keyword evidence="9 13" id="KW-0863">Zinc-finger</keyword>
<evidence type="ECO:0000256" key="14">
    <source>
        <dbReference type="PROSITE-ProRule" id="PRU00235"/>
    </source>
</evidence>
<evidence type="ECO:0000256" key="11">
    <source>
        <dbReference type="ARBA" id="ARBA00022833"/>
    </source>
</evidence>
<evidence type="ECO:0000256" key="7">
    <source>
        <dbReference type="ARBA" id="ARBA00022723"/>
    </source>
</evidence>
<comment type="similarity">
    <text evidence="4">Belongs to the RING-Cys relay (RCR) family.</text>
</comment>
<sequence length="3794" mass="424803">MYIGTAEVSSMATSCMIGIAIAFGIPEFLLGTAASLFSDKTDCEQTDNCSAAMITIPNNHYKLANFVQRIVMNGSVEDSSSGDWWSHPLTEHIPLLSFNINVPKDTSPENEDDRRLIGAIASDVRSTAHSTFNFCSSIKSREIFVPSLKSFNSKVCFDKKMRPYVYILCCYGLFKYGTGLAETIAGKLYSSNTTLKSSKGSWLAMCNGSLYLRRRQSSRIWVIDTDTLREIGEIMLHTSAVTGALLTDGYSFYQANIDDYWQLNIAALDDNFTPIPDIKNSPRYRLTTHNFTAYGDSQPIPYELPRYLPKSLQAYASDLQIGKETAFLLARTGKVYYAGNAKKYGLQDTNNVWMELVLPDSIVSLSVTSDSDAVLLRSGSGQIWILGQEPQILSQGSPVIGRYHRKDNISGKGKLRKLHLTSRRKCISMAVSSGCIAYVTDNGKAYVFGRHAMNCNPETGQIYGLDNIHLAAISLGKTHAAAITRHGHIYTWGLNNLNQCGRIEVSESPRTVSNDSRLNPSKSEKYVDVENFCLPEEHLYIRDSASICVKCGECSVLGPRCSGESIIPDKSLRKGTLCACGSEGESCCLRCGLCRRCSERTTLDDFSYSKGSRSRAPQKSVLQPAKLVLNNSIPNVKVSLITCGNYHTLVLDADRNVFAFGSNCHGQLGVGDTQRYIGPQRVDIPPDVQVVQIAAGANHSVLRTADGSVITFGAHRQGQLAREGEGRYWYAKPKAVPGFGKGCGTIATWIGAVGDVTMIHSQKRVFSSDIALNCQIVCNKSTVIIFPNEIGKDYVAIRKHYNGFHQHSLGTAGLYTSWCLEPTYNLMWSFNAAEMRVQSLSDCVKQLNELKTTDFSNKIKDISILRAPEFIIPKDTEVQLSTHQAALSVLSVTYVITTLEPEINQEIKVGDEKENITVVDENDSVNGRRMFVVDRFDGFGGGWGYSVHSVEAIQFSASKEIKLLGVGLFGGRGEYIGRLKLFKLNGDDANDQNLELVAESDEMLYQCAPREKTQLMFSKRANIEANVWYIICAQIRGPSSDCGAGGRSVATGEDGVQFRFRTSRFSNNGTDVSVGQIPELIYQPKSMEKSSTSSALQESNEKKENSSNFVPNAICLQSLSFVTPAAVRSLLDTLSWSIDRALKFNKDDSDHQQSYTTERAVVIGIISLRIFWLASLLSTNYISRFFPNSKNESSSTTNEYICLVRHFGNILTTLFREANEKDLRQDFIRWALMEEAVKSYVSCSDILLPTSSVIVDRLASLMSTANRDWSLVALFDSLCRKKEVLPFLLLMDRDKASGFAQVPEMRKNGSAENGTKISFNRNKITNFQNVLRFLFELAFTDYSFNSRHSSARLKYAAQTLISSIASELVTPGNVAQDGKTIFQTPHRFLNQSPQPNWDMSNGVSDAIAFRVDCNDFILHGIGVYKTARNRKHRYKCEITTSKLLCNQGNLKKEQWKSITKVSGVIGEDDDDPLAENISMIRFSQPTNLQQNVLYAVKFSLDGGKTYCGEGFHFPLLQTQKLCVKTVSDSVITCTLSLELLFKIDFSSAGLETVCIPNGSKLYFQTCSLSHNGTSVTRGQIPFLLYCYQKKDDSSWKAFDRAQLDKWFLLLVRLLSAKTSNFVATGNMRSLDAAFFSTISGYIMLFLELNPRFALDVFAVLDDLLPMISSTNSEETIKHHALLAVSFNKSVRFMSIQFDESCRTFQSEDILWIYVRVNRDSFVPVNKFYGSHEWPKQILFVPGNHLWFVLETNVGSEDAKAKEIFGFRCTVSGYSSSQISKDLVIEQELAWISASACRFLVQLPSEQSILTALTITEEEVNQIVKRYGPLLRKGLNLSHTPSVTEILRRNLPPPAFGPEMKFIKQFIACSSNTAAGFLAKWLMVEPTVDLHSSRLRISCQDLKIGSPTKVILTLRDQYGSVAYCPSLDVEFTIRNDVSEITLPEKDGLYKSTTKRTSSMNLVSEESIPDEPYRPVYINKARYIAITMMNVYSNYSFEELRMAYLKNSVLKEKQKGAYGDDGSFFCEWIPKQSGTYRIECKIDGFQMTQSYVVEVFMLFINKIDLNFLENDANKSIVVLVTGNNQKAATDNNQARNANTHRIAYLNKERYAICPRSLLTKGIRIRTGPLLNAPQIGTIPRGSMISYLEEVENADGIWLRLTDETAAIHCDPHDSQAWCLQYSNHLKKQFLNIIRGYTNTLQEATMNSTTVDSTSLLPKTITGQKSITEISEQSVVMDTDEAYIISSDQIVPLYESPSLDDVCTEKLDGNKVKEINADGWLCNNDGVWIRIPFSNHKYALVQDASGRSYFKKKTSDSLSVENGNIKPSSDLHDINDKSLFESKAEKPYTAIRPSIADCYRTVFAAFLWHEKLVHDAVACSAYLKFHPELYTVTHISRSDNRFEVIASTPLYPLTIFWHEIHKIVQNGIRHNCFCHRVLSTRNSDLLKQRNKSNTSSQVICELCEEKHTMPLTAHMRMAHPGCDGDCGGYGYNSSGKYINGWTGRCGEGGRQNAAWYLLCVSCRSKYITQTPSGRQDERNRRRREYHISSIDGGLSPEQFIKQNAMFLLELNSSTEESENNLLNFSSGWTINLYPQTNPTSPTLHSAFVQTGNDYIVSSSENMHHLQRRFSHVSDPGPKQVVVNGSLVSHDCCINFDNAFVDSSCCFYSHGQHIAKDDYHAKFLSGPSAVLMRRSKDEARQPPAVEIFHSPSVALKRLFYETRQRSTKTATFLSRLPELTFVVEHQDLAKIKEAMATSVARATFFAHSLRVWNWLLKFVSSELSISDILAQYLTALSSYFPLSKFRLDDIYQARFRILPHPWSVCFLAGPIAKNVVEELHSFLHTVFLLSQANNTSRTLRSLCYRIWTFQLTLHEKVLLPLICNMLATVTTVLSDPSVDQSLDSFEGIQINTGKPEVRDLEDITLLLKIEASSRQAMAVCLTDGMPDTFWESAEEGKSGSSLKLHWNKRLLVAAFLAVYVDNVKDEGFALSSLIVSTVNQEAVTSQIYEERVENSYTGWIKCCVANTDNVHILFGGLGPSIRIRQIKVLGWHSETSLSSQSSHLKRSPIKPSPSHQLLFNPDQADAFALFQAISVQAFSDEFSYEENGPLRQQVLELLLSRDQLPPLQSFVCSQMAVALEREVTNLQEKRKTNYSYACGLTLMLVRICSSRQGVQLFEAHSNLLITLSKLLIFAPLVVQYQVIEAIEKLIALFMPAKVNLSTFVGHLLIVVAKVITLQIRDKKAHSLKTATVMTENVDFGSSWRLDRVSSVEMAVLVVKLLRELSEGVINEHWRESVKTELSERVMELSRIDGNRPGWDRSKFSSCGMKQLLSKNSSGSFSAFSKSEKFWLSVAALTIITDSEWLQLSPSWQQQQVGEDEKTVLLCENHDDGHTLAEVFCVVCEIALCHECFAILHLNKRNRSHDLRILQDHKVIPKLDIHEGCTRFRLSNLLILLHPSTLNGMIEFENCTSNEPCQGKTSWMSYGKPSGGFGNCRFCGNQLISELQTEDEVCNHADCLAAKANACNKKLFCGHFCGGIANEKVCLPCMTCKDSRAKQDVDDLCVICFTDRLGGAPCIQLKCGHIFHFHCVKSVLDKRWSGPRIYFRFMQCPLCKQQIEHEALGEQLSSLKALQSEVIKKALLRLEYDGLLNSPAITSKESIYNQNPEAYAMDRYVYVLCYKCGKAYFGGESRCQQALDTSQYNEAELLCGACSDVNGAQVCGRHGVEYLDFGTTHFCAVCHDDFQRLMHLPKNLLPKCPAGPKGVQLDGTCPLRISHPPTGEEFALGCGICRNLSTF</sequence>
<dbReference type="EC" id="2.3.2.33" evidence="5"/>
<dbReference type="InterPro" id="IPR012983">
    <property type="entry name" value="PHR"/>
</dbReference>
<comment type="catalytic activity">
    <reaction evidence="1">
        <text>[E2 ubiquitin-conjugating enzyme]-S-ubiquitinyl-L-cysteine + [acceptor protein]-L-threonine = [E2 ubiquitin-conjugating enzyme]-L-cysteine + [acceptor protein]-3-O-ubiquitinyl-L-threonine.</text>
        <dbReference type="EC" id="2.3.2.33"/>
    </reaction>
</comment>
<dbReference type="SMART" id="SM01197">
    <property type="entry name" value="FANCL_C"/>
    <property type="match status" value="1"/>
</dbReference>
<evidence type="ECO:0000259" key="16">
    <source>
        <dbReference type="PROSITE" id="PS50119"/>
    </source>
</evidence>
<dbReference type="InterPro" id="IPR008979">
    <property type="entry name" value="Galactose-bd-like_sf"/>
</dbReference>
<dbReference type="Proteomes" id="UP000046393">
    <property type="component" value="Unplaced"/>
</dbReference>
<dbReference type="InterPro" id="IPR000408">
    <property type="entry name" value="Reg_chr_condens"/>
</dbReference>
<dbReference type="Gene3D" id="2.60.120.260">
    <property type="entry name" value="Galactose-binding domain-like"/>
    <property type="match status" value="1"/>
</dbReference>
<evidence type="ECO:0000256" key="6">
    <source>
        <dbReference type="ARBA" id="ARBA00022679"/>
    </source>
</evidence>
<dbReference type="Gene3D" id="2.130.10.30">
    <property type="entry name" value="Regulator of chromosome condensation 1/beta-lactamase-inhibitor protein II"/>
    <property type="match status" value="2"/>
</dbReference>
<dbReference type="WBParaSite" id="SMUV_0000554801-mRNA-1">
    <property type="protein sequence ID" value="SMUV_0000554801-mRNA-1"/>
    <property type="gene ID" value="SMUV_0000554801"/>
</dbReference>
<dbReference type="GO" id="GO:0030424">
    <property type="term" value="C:axon"/>
    <property type="evidence" value="ECO:0007669"/>
    <property type="project" value="UniProtKB-SubCell"/>
</dbReference>
<dbReference type="PROSITE" id="PS50089">
    <property type="entry name" value="ZF_RING_2"/>
    <property type="match status" value="1"/>
</dbReference>
<dbReference type="GO" id="GO:0008582">
    <property type="term" value="P:regulation of synaptic assembly at neuromuscular junction"/>
    <property type="evidence" value="ECO:0007669"/>
    <property type="project" value="TreeGrafter"/>
</dbReference>
<dbReference type="Gene3D" id="2.60.120.820">
    <property type="entry name" value="PHR domain"/>
    <property type="match status" value="2"/>
</dbReference>
<feature type="repeat" description="RCC1" evidence="14">
    <location>
        <begin position="655"/>
        <end position="706"/>
    </location>
</feature>
<protein>
    <recommendedName>
        <fullName evidence="5">RCR-type E3 ubiquitin transferase</fullName>
        <ecNumber evidence="5">2.3.2.33</ecNumber>
    </recommendedName>
</protein>
<dbReference type="SMART" id="SM01337">
    <property type="entry name" value="APC10"/>
    <property type="match status" value="1"/>
</dbReference>
<evidence type="ECO:0000313" key="18">
    <source>
        <dbReference type="Proteomes" id="UP000046393"/>
    </source>
</evidence>
<evidence type="ECO:0000256" key="2">
    <source>
        <dbReference type="ARBA" id="ARBA00004489"/>
    </source>
</evidence>
<dbReference type="PROSITE" id="PS00626">
    <property type="entry name" value="RCC1_2"/>
    <property type="match status" value="1"/>
</dbReference>
<dbReference type="GO" id="GO:0061630">
    <property type="term" value="F:ubiquitin protein ligase activity"/>
    <property type="evidence" value="ECO:0007669"/>
    <property type="project" value="UniProtKB-EC"/>
</dbReference>
<dbReference type="GO" id="GO:0005886">
    <property type="term" value="C:plasma membrane"/>
    <property type="evidence" value="ECO:0007669"/>
    <property type="project" value="TreeGrafter"/>
</dbReference>
<dbReference type="PROSITE" id="PS51284">
    <property type="entry name" value="DOC"/>
    <property type="match status" value="1"/>
</dbReference>
<dbReference type="PANTHER" id="PTHR45943">
    <property type="entry name" value="E3 UBIQUITIN-PROTEIN LIGASE MYCBP2"/>
    <property type="match status" value="1"/>
</dbReference>
<dbReference type="GO" id="GO:0099174">
    <property type="term" value="P:regulation of presynapse organization"/>
    <property type="evidence" value="ECO:0007669"/>
    <property type="project" value="UniProtKB-ARBA"/>
</dbReference>
<comment type="subcellular location">
    <subcellularLocation>
        <location evidence="2">Cell projection</location>
        <location evidence="2">Axon</location>
    </subcellularLocation>
</comment>
<dbReference type="UniPathway" id="UPA00143"/>
<evidence type="ECO:0000256" key="8">
    <source>
        <dbReference type="ARBA" id="ARBA00022737"/>
    </source>
</evidence>
<dbReference type="InterPro" id="IPR001841">
    <property type="entry name" value="Znf_RING"/>
</dbReference>
<dbReference type="SMART" id="SM00184">
    <property type="entry name" value="RING"/>
    <property type="match status" value="1"/>
</dbReference>
<evidence type="ECO:0000259" key="17">
    <source>
        <dbReference type="PROSITE" id="PS51284"/>
    </source>
</evidence>
<keyword evidence="7" id="KW-0479">Metal-binding</keyword>
<evidence type="ECO:0000259" key="15">
    <source>
        <dbReference type="PROSITE" id="PS50089"/>
    </source>
</evidence>
<dbReference type="GO" id="GO:0005634">
    <property type="term" value="C:nucleus"/>
    <property type="evidence" value="ECO:0007669"/>
    <property type="project" value="TreeGrafter"/>
</dbReference>
<dbReference type="PANTHER" id="PTHR45943:SF1">
    <property type="entry name" value="E3 UBIQUITIN-PROTEIN LIGASE MYCBP2"/>
    <property type="match status" value="1"/>
</dbReference>
<dbReference type="FunFam" id="3.30.40.10:FF:000078">
    <property type="entry name" value="E3 ubiquitin-protein ligase MYCBP2 isoform X1"/>
    <property type="match status" value="1"/>
</dbReference>
<evidence type="ECO:0000313" key="19">
    <source>
        <dbReference type="WBParaSite" id="SMUV_0000554801-mRNA-1"/>
    </source>
</evidence>
<keyword evidence="12" id="KW-0966">Cell projection</keyword>
<dbReference type="PROSITE" id="PS50012">
    <property type="entry name" value="RCC1_3"/>
    <property type="match status" value="1"/>
</dbReference>
<keyword evidence="10" id="KW-0833">Ubl conjugation pathway</keyword>
<name>A0A158R559_9BILA</name>
<dbReference type="GO" id="GO:0016567">
    <property type="term" value="P:protein ubiquitination"/>
    <property type="evidence" value="ECO:0007669"/>
    <property type="project" value="UniProtKB-UniPathway"/>
</dbReference>
<dbReference type="SUPFAM" id="SSF57850">
    <property type="entry name" value="RING/U-box"/>
    <property type="match status" value="1"/>
</dbReference>
<evidence type="ECO:0000256" key="10">
    <source>
        <dbReference type="ARBA" id="ARBA00022786"/>
    </source>
</evidence>
<dbReference type="SUPFAM" id="SSF49785">
    <property type="entry name" value="Galactose-binding domain-like"/>
    <property type="match status" value="1"/>
</dbReference>
<dbReference type="Gene3D" id="3.30.40.10">
    <property type="entry name" value="Zinc/RING finger domain, C3HC4 (zinc finger)"/>
    <property type="match status" value="1"/>
</dbReference>
<comment type="pathway">
    <text evidence="3">Protein modification; protein ubiquitination.</text>
</comment>
<keyword evidence="6" id="KW-0808">Transferase</keyword>
<dbReference type="InterPro" id="IPR004939">
    <property type="entry name" value="APC_su10/DOC_dom"/>
</dbReference>
<evidence type="ECO:0000256" key="3">
    <source>
        <dbReference type="ARBA" id="ARBA00004906"/>
    </source>
</evidence>
<dbReference type="Pfam" id="PF08005">
    <property type="entry name" value="PHR"/>
    <property type="match status" value="3"/>
</dbReference>